<dbReference type="PANTHER" id="PTHR44846">
    <property type="entry name" value="MANNOSYL-D-GLYCERATE TRANSPORT/METABOLISM SYSTEM REPRESSOR MNGR-RELATED"/>
    <property type="match status" value="1"/>
</dbReference>
<dbReference type="InterPro" id="IPR000524">
    <property type="entry name" value="Tscrpt_reg_HTH_GntR"/>
</dbReference>
<dbReference type="GO" id="GO:0003700">
    <property type="term" value="F:DNA-binding transcription factor activity"/>
    <property type="evidence" value="ECO:0007669"/>
    <property type="project" value="InterPro"/>
</dbReference>
<evidence type="ECO:0000256" key="1">
    <source>
        <dbReference type="ARBA" id="ARBA00023015"/>
    </source>
</evidence>
<dbReference type="PRINTS" id="PR00035">
    <property type="entry name" value="HTHGNTR"/>
</dbReference>
<dbReference type="SMART" id="SM00866">
    <property type="entry name" value="UTRA"/>
    <property type="match status" value="1"/>
</dbReference>
<dbReference type="InterPro" id="IPR036390">
    <property type="entry name" value="WH_DNA-bd_sf"/>
</dbReference>
<dbReference type="CDD" id="cd07377">
    <property type="entry name" value="WHTH_GntR"/>
    <property type="match status" value="1"/>
</dbReference>
<keyword evidence="3" id="KW-0804">Transcription</keyword>
<gene>
    <name evidence="5" type="ORF">B6S08_08015</name>
</gene>
<comment type="caution">
    <text evidence="5">The sequence shown here is derived from an EMBL/GenBank/DDBJ whole genome shotgun (WGS) entry which is preliminary data.</text>
</comment>
<dbReference type="Gene3D" id="3.40.1410.10">
    <property type="entry name" value="Chorismate lyase-like"/>
    <property type="match status" value="1"/>
</dbReference>
<dbReference type="Proteomes" id="UP000242757">
    <property type="component" value="Unassembled WGS sequence"/>
</dbReference>
<dbReference type="InterPro" id="IPR050679">
    <property type="entry name" value="Bact_HTH_transcr_reg"/>
</dbReference>
<evidence type="ECO:0000259" key="4">
    <source>
        <dbReference type="PROSITE" id="PS50949"/>
    </source>
</evidence>
<reference evidence="5 6" key="1">
    <citation type="submission" date="2017-08" db="EMBL/GenBank/DDBJ databases">
        <title>A Genome Sequence of Oceanimonas doudoroffii ATCC 27123T.</title>
        <authorList>
            <person name="Brennan M.A."/>
            <person name="Maclea K.S."/>
            <person name="Mcclelland W.D."/>
            <person name="Trachtenberg A.M."/>
        </authorList>
    </citation>
    <scope>NUCLEOTIDE SEQUENCE [LARGE SCALE GENOMIC DNA]</scope>
    <source>
        <strain evidence="5 6">ATCC 27123</strain>
    </source>
</reference>
<keyword evidence="6" id="KW-1185">Reference proteome</keyword>
<dbReference type="InterPro" id="IPR036388">
    <property type="entry name" value="WH-like_DNA-bd_sf"/>
</dbReference>
<proteinExistence type="predicted"/>
<dbReference type="InterPro" id="IPR011663">
    <property type="entry name" value="UTRA"/>
</dbReference>
<keyword evidence="1" id="KW-0805">Transcription regulation</keyword>
<organism evidence="5 6">
    <name type="scientific">Oceanimonas doudoroffii</name>
    <dbReference type="NCBI Taxonomy" id="84158"/>
    <lineage>
        <taxon>Bacteria</taxon>
        <taxon>Pseudomonadati</taxon>
        <taxon>Pseudomonadota</taxon>
        <taxon>Gammaproteobacteria</taxon>
        <taxon>Aeromonadales</taxon>
        <taxon>Aeromonadaceae</taxon>
        <taxon>Oceanimonas</taxon>
    </lineage>
</organism>
<name>A0A233RJ54_9GAMM</name>
<sequence length="259" mass="29517">MLELIRLWNSPGIFLNTTTLIIDTLRRQIAGGCLAPGHKLPAERELAVLFDTTRITVKDALSMLEAEGLIYREERRGWFVSRPRLIYNPATRSHFHELVHSQQRTAETRVLACEAVVAPGELAAEMGLAPLSRLIRICRARRIDERTVLYVEHFLRPELFPGIEQQDLSRSLTELYRRKYGLEYGRSRFDICPTAARGEAAGVLNLAQGSPVLAVSRINYDQFDRVIDCDREVWRHDAVRIRVESRGEPRTILPSTACP</sequence>
<evidence type="ECO:0000313" key="6">
    <source>
        <dbReference type="Proteomes" id="UP000242757"/>
    </source>
</evidence>
<dbReference type="SUPFAM" id="SSF46785">
    <property type="entry name" value="Winged helix' DNA-binding domain"/>
    <property type="match status" value="1"/>
</dbReference>
<dbReference type="GO" id="GO:0045892">
    <property type="term" value="P:negative regulation of DNA-templated transcription"/>
    <property type="evidence" value="ECO:0007669"/>
    <property type="project" value="TreeGrafter"/>
</dbReference>
<evidence type="ECO:0000256" key="3">
    <source>
        <dbReference type="ARBA" id="ARBA00023163"/>
    </source>
</evidence>
<dbReference type="Pfam" id="PF00392">
    <property type="entry name" value="GntR"/>
    <property type="match status" value="1"/>
</dbReference>
<dbReference type="PANTHER" id="PTHR44846:SF7">
    <property type="entry name" value="TRANSCRIPTIONAL REGULATOR OF 2-AMINOETHYLPHOSPHONATE DEGRADATION OPERONS-RELATED"/>
    <property type="match status" value="1"/>
</dbReference>
<keyword evidence="2" id="KW-0238">DNA-binding</keyword>
<evidence type="ECO:0000256" key="2">
    <source>
        <dbReference type="ARBA" id="ARBA00023125"/>
    </source>
</evidence>
<dbReference type="PROSITE" id="PS50949">
    <property type="entry name" value="HTH_GNTR"/>
    <property type="match status" value="1"/>
</dbReference>
<dbReference type="EMBL" id="NBIM01000001">
    <property type="protein sequence ID" value="OXY83419.1"/>
    <property type="molecule type" value="Genomic_DNA"/>
</dbReference>
<protein>
    <submittedName>
        <fullName evidence="5">MFS transporter</fullName>
    </submittedName>
</protein>
<dbReference type="SUPFAM" id="SSF64288">
    <property type="entry name" value="Chorismate lyase-like"/>
    <property type="match status" value="1"/>
</dbReference>
<evidence type="ECO:0000313" key="5">
    <source>
        <dbReference type="EMBL" id="OXY83419.1"/>
    </source>
</evidence>
<dbReference type="Pfam" id="PF07702">
    <property type="entry name" value="UTRA"/>
    <property type="match status" value="1"/>
</dbReference>
<dbReference type="AlphaFoldDB" id="A0A233RJ54"/>
<dbReference type="Gene3D" id="1.10.10.10">
    <property type="entry name" value="Winged helix-like DNA-binding domain superfamily/Winged helix DNA-binding domain"/>
    <property type="match status" value="1"/>
</dbReference>
<feature type="domain" description="HTH gntR-type" evidence="4">
    <location>
        <begin position="15"/>
        <end position="83"/>
    </location>
</feature>
<dbReference type="SMART" id="SM00345">
    <property type="entry name" value="HTH_GNTR"/>
    <property type="match status" value="1"/>
</dbReference>
<dbReference type="InterPro" id="IPR028978">
    <property type="entry name" value="Chorismate_lyase_/UTRA_dom_sf"/>
</dbReference>
<dbReference type="GO" id="GO:0003677">
    <property type="term" value="F:DNA binding"/>
    <property type="evidence" value="ECO:0007669"/>
    <property type="project" value="UniProtKB-KW"/>
</dbReference>
<accession>A0A233RJ54</accession>
<dbReference type="OrthoDB" id="9784545at2"/>